<dbReference type="OrthoDB" id="3364872at2759"/>
<feature type="compositionally biased region" description="Basic and acidic residues" evidence="2">
    <location>
        <begin position="7"/>
        <end position="23"/>
    </location>
</feature>
<feature type="compositionally biased region" description="Acidic residues" evidence="2">
    <location>
        <begin position="212"/>
        <end position="230"/>
    </location>
</feature>
<dbReference type="AlphaFoldDB" id="A0A2J6RAQ9"/>
<evidence type="ECO:0000256" key="2">
    <source>
        <dbReference type="SAM" id="MobiDB-lite"/>
    </source>
</evidence>
<accession>A0A2J6RAQ9</accession>
<dbReference type="Proteomes" id="UP000235786">
    <property type="component" value="Unassembled WGS sequence"/>
</dbReference>
<name>A0A2J6RAQ9_HYAVF</name>
<protein>
    <submittedName>
        <fullName evidence="4">BUD22-domain-containing protein</fullName>
    </submittedName>
</protein>
<feature type="region of interest" description="Disordered" evidence="2">
    <location>
        <begin position="685"/>
        <end position="732"/>
    </location>
</feature>
<dbReference type="GO" id="GO:0005634">
    <property type="term" value="C:nucleus"/>
    <property type="evidence" value="ECO:0007669"/>
    <property type="project" value="TreeGrafter"/>
</dbReference>
<feature type="compositionally biased region" description="Polar residues" evidence="2">
    <location>
        <begin position="472"/>
        <end position="490"/>
    </location>
</feature>
<organism evidence="4 5">
    <name type="scientific">Hyaloscypha variabilis (strain UAMH 11265 / GT02V1 / F)</name>
    <name type="common">Meliniomyces variabilis</name>
    <dbReference type="NCBI Taxonomy" id="1149755"/>
    <lineage>
        <taxon>Eukaryota</taxon>
        <taxon>Fungi</taxon>
        <taxon>Dikarya</taxon>
        <taxon>Ascomycota</taxon>
        <taxon>Pezizomycotina</taxon>
        <taxon>Leotiomycetes</taxon>
        <taxon>Helotiales</taxon>
        <taxon>Hyaloscyphaceae</taxon>
        <taxon>Hyaloscypha</taxon>
        <taxon>Hyaloscypha variabilis</taxon>
    </lineage>
</organism>
<feature type="compositionally biased region" description="Basic and acidic residues" evidence="2">
    <location>
        <begin position="355"/>
        <end position="366"/>
    </location>
</feature>
<proteinExistence type="predicted"/>
<dbReference type="STRING" id="1149755.A0A2J6RAQ9"/>
<keyword evidence="5" id="KW-1185">Reference proteome</keyword>
<feature type="compositionally biased region" description="Basic and acidic residues" evidence="2">
    <location>
        <begin position="696"/>
        <end position="706"/>
    </location>
</feature>
<feature type="compositionally biased region" description="Low complexity" evidence="2">
    <location>
        <begin position="179"/>
        <end position="191"/>
    </location>
</feature>
<feature type="compositionally biased region" description="Pro residues" evidence="2">
    <location>
        <begin position="273"/>
        <end position="291"/>
    </location>
</feature>
<dbReference type="GO" id="GO:0030490">
    <property type="term" value="P:maturation of SSU-rRNA"/>
    <property type="evidence" value="ECO:0007669"/>
    <property type="project" value="TreeGrafter"/>
</dbReference>
<dbReference type="InterPro" id="IPR037393">
    <property type="entry name" value="Bud22/SRFB1"/>
</dbReference>
<dbReference type="EMBL" id="KZ613952">
    <property type="protein sequence ID" value="PMD35589.1"/>
    <property type="molecule type" value="Genomic_DNA"/>
</dbReference>
<keyword evidence="1" id="KW-0175">Coiled coil</keyword>
<evidence type="ECO:0000313" key="4">
    <source>
        <dbReference type="EMBL" id="PMD35589.1"/>
    </source>
</evidence>
<feature type="compositionally biased region" description="Basic and acidic residues" evidence="2">
    <location>
        <begin position="377"/>
        <end position="394"/>
    </location>
</feature>
<feature type="compositionally biased region" description="Basic and acidic residues" evidence="2">
    <location>
        <begin position="425"/>
        <end position="438"/>
    </location>
</feature>
<evidence type="ECO:0000313" key="5">
    <source>
        <dbReference type="Proteomes" id="UP000235786"/>
    </source>
</evidence>
<feature type="region of interest" description="Disordered" evidence="2">
    <location>
        <begin position="1"/>
        <end position="25"/>
    </location>
</feature>
<dbReference type="PANTHER" id="PTHR23325">
    <property type="entry name" value="SERUM RESPONSE FACTOR-BINDING"/>
    <property type="match status" value="1"/>
</dbReference>
<feature type="region of interest" description="Disordered" evidence="2">
    <location>
        <begin position="509"/>
        <end position="564"/>
    </location>
</feature>
<feature type="domain" description="Bud22" evidence="3">
    <location>
        <begin position="29"/>
        <end position="463"/>
    </location>
</feature>
<reference evidence="4 5" key="1">
    <citation type="submission" date="2016-04" db="EMBL/GenBank/DDBJ databases">
        <title>A degradative enzymes factory behind the ericoid mycorrhizal symbiosis.</title>
        <authorList>
            <consortium name="DOE Joint Genome Institute"/>
            <person name="Martino E."/>
            <person name="Morin E."/>
            <person name="Grelet G."/>
            <person name="Kuo A."/>
            <person name="Kohler A."/>
            <person name="Daghino S."/>
            <person name="Barry K."/>
            <person name="Choi C."/>
            <person name="Cichocki N."/>
            <person name="Clum A."/>
            <person name="Copeland A."/>
            <person name="Hainaut M."/>
            <person name="Haridas S."/>
            <person name="Labutti K."/>
            <person name="Lindquist E."/>
            <person name="Lipzen A."/>
            <person name="Khouja H.-R."/>
            <person name="Murat C."/>
            <person name="Ohm R."/>
            <person name="Olson A."/>
            <person name="Spatafora J."/>
            <person name="Veneault-Fourrey C."/>
            <person name="Henrissat B."/>
            <person name="Grigoriev I."/>
            <person name="Martin F."/>
            <person name="Perotto S."/>
        </authorList>
    </citation>
    <scope>NUCLEOTIDE SEQUENCE [LARGE SCALE GENOMIC DNA]</scope>
    <source>
        <strain evidence="4 5">F</strain>
    </source>
</reference>
<evidence type="ECO:0000259" key="3">
    <source>
        <dbReference type="Pfam" id="PF09073"/>
    </source>
</evidence>
<evidence type="ECO:0000256" key="1">
    <source>
        <dbReference type="ARBA" id="ARBA00023054"/>
    </source>
</evidence>
<dbReference type="GO" id="GO:0030686">
    <property type="term" value="C:90S preribosome"/>
    <property type="evidence" value="ECO:0007669"/>
    <property type="project" value="TreeGrafter"/>
</dbReference>
<feature type="region of interest" description="Disordered" evidence="2">
    <location>
        <begin position="179"/>
        <end position="490"/>
    </location>
</feature>
<dbReference type="PANTHER" id="PTHR23325:SF1">
    <property type="entry name" value="SERUM RESPONSE FACTOR-BINDING PROTEIN 1"/>
    <property type="match status" value="1"/>
</dbReference>
<gene>
    <name evidence="4" type="ORF">L207DRAFT_570092</name>
</gene>
<feature type="compositionally biased region" description="Polar residues" evidence="2">
    <location>
        <begin position="708"/>
        <end position="730"/>
    </location>
</feature>
<sequence length="863" mass="96010">MPKRKRSAYDDADRIQNMRKQDVQDALTKGRKQLARAIKIAKGFERQKLGKRLKLATTNGESENVARINREIQALKGLEIGQLTNTHLQKSLLKIKVFAENENLPDELKTEVPKPEGDEAMIAAIWNVTSGMYSMKPVKDAMEQTINAMYIAMGIPAPPKKEKGKKKVEVKGILKTGRSSVSKVVGKTGSGPKEESRSEPDELSWEGFSSREEDDEVKEGQEDESMDEEEIARYDALIGGSSEEESFDEEKYRGNRPSQAAGRLSLSLSPTPSASPTPSPSLSPALSPSPEPQKTKAAKPTKPKEKAATSTKPALSTFLPTLMGGYWSGSESSASDLEDVAPVKKNRPGQMARRAIWEKKYGERANHITTGKGPVSKGKDDGWDAKRGAKDSSRGRGGFSRGGDRESGRTRSFDRATGENAIAVEPKKRGMGRKDDVGVLHPSWQAAKKAKDAKKAATFQGKKARDTDSEDPASTNWNQQDQAGFDPSTRQRQYAAGMYTMRHAYAGVPRTRGVAPHSSFRSKLTRARARPTSSHQNRPQRQEFRSRGPHSRPTSRINYPWPIRGVEPQQNRQDLFRRLQAMQSFTPINAQYRPDNTRSFIEQNELLIVATLTRAFHRFGKERFEEIFNGSSLGRMIDTQCSNLTVGEIIDKMVDTEWNGTNEEMTDINEQLNEFEKNSAELGDEADEVGNNLGNHFEEQSSRHVEGPSQSNQQIGPQVGSQLGSVSHQPTGLPAQPREVFIVGATHLPFHTLPLLGEEMESTKGIFIQALPMNNGSPFGGLKYEFVVSLGVRRDEELLLHQSWQDFFSFGYEQAVRRLLEIHAKRCREEIQKGELEQAEIQRLFEGAPEEGAGQPPKAQNNQ</sequence>
<feature type="compositionally biased region" description="Basic and acidic residues" evidence="2">
    <location>
        <begin position="402"/>
        <end position="417"/>
    </location>
</feature>
<dbReference type="InterPro" id="IPR015158">
    <property type="entry name" value="Bud22_dom"/>
</dbReference>
<dbReference type="Pfam" id="PF09073">
    <property type="entry name" value="BUD22"/>
    <property type="match status" value="1"/>
</dbReference>